<evidence type="ECO:0000256" key="7">
    <source>
        <dbReference type="RuleBase" id="RU003331"/>
    </source>
</evidence>
<dbReference type="PANTHER" id="PTHR23359">
    <property type="entry name" value="NUCLEOTIDE KINASE"/>
    <property type="match status" value="1"/>
</dbReference>
<dbReference type="CDD" id="cd01428">
    <property type="entry name" value="ADK"/>
    <property type="match status" value="1"/>
</dbReference>
<dbReference type="InterPro" id="IPR007862">
    <property type="entry name" value="Adenylate_kinase_lid-dom"/>
</dbReference>
<feature type="domain" description="Adenylate kinase active site lid" evidence="8">
    <location>
        <begin position="127"/>
        <end position="162"/>
    </location>
</feature>
<keyword evidence="4 5" id="KW-0418">Kinase</keyword>
<proteinExistence type="inferred from homology"/>
<dbReference type="GO" id="GO:0008270">
    <property type="term" value="F:zinc ion binding"/>
    <property type="evidence" value="ECO:0007669"/>
    <property type="project" value="UniProtKB-UniRule"/>
</dbReference>
<dbReference type="PROSITE" id="PS00113">
    <property type="entry name" value="ADENYLATE_KINASE"/>
    <property type="match status" value="1"/>
</dbReference>
<dbReference type="UniPathway" id="UPA00588">
    <property type="reaction ID" value="UER00649"/>
</dbReference>
<dbReference type="FunFam" id="3.40.50.300:FF:000106">
    <property type="entry name" value="Adenylate kinase mitochondrial"/>
    <property type="match status" value="1"/>
</dbReference>
<comment type="similarity">
    <text evidence="5 6">Belongs to the adenylate kinase family.</text>
</comment>
<comment type="domain">
    <text evidence="5">Consists of three domains, a large central CORE domain and two small peripheral domains, NMPbind and LID, which undergo movements during catalysis. The LID domain closes over the site of phosphoryl transfer upon ATP binding. Assembling and dissambling the active center during each catalytic cycle provides an effective means to prevent ATP hydrolysis. Some bacteria have evolved a zinc-coordinating structure that stabilizes the LID domain.</text>
</comment>
<evidence type="ECO:0000313" key="9">
    <source>
        <dbReference type="EMBL" id="APZ44120.1"/>
    </source>
</evidence>
<dbReference type="PRINTS" id="PR00094">
    <property type="entry name" value="ADENYLTKNASE"/>
</dbReference>
<dbReference type="HAMAP" id="MF_00235">
    <property type="entry name" value="Adenylate_kinase_Adk"/>
    <property type="match status" value="1"/>
</dbReference>
<name>A0A1P8UJV8_9GAMM</name>
<dbReference type="NCBIfam" id="NF001380">
    <property type="entry name" value="PRK00279.1-2"/>
    <property type="match status" value="1"/>
</dbReference>
<keyword evidence="5" id="KW-0862">Zinc</keyword>
<keyword evidence="10" id="KW-1185">Reference proteome</keyword>
<feature type="binding site" evidence="5">
    <location>
        <position position="130"/>
    </location>
    <ligand>
        <name>Zn(2+)</name>
        <dbReference type="ChEBI" id="CHEBI:29105"/>
        <note>structural</note>
    </ligand>
</feature>
<sequence length="221" mass="23927">MRIVLLGAPGSGKGTQGKRLVTRYAIPQIATGDLLRAAVADGSELGREAKNYMDAGQLVPDTVVLGMIRERLARPDAQNGFILDGFPRNRAQAEALDDLLADLGQPLDVALLIDVDIDILKQRILGRLTCIQCGAVFNAYTNPPRTEGICDVCGGELQHRADDNADTIGARLDVYEAQTKPLIEYYSARDDLIRVSGLGEIDDIFATIVSDIDRRLGHGAR</sequence>
<dbReference type="Proteomes" id="UP000243807">
    <property type="component" value="Chromosome"/>
</dbReference>
<dbReference type="InterPro" id="IPR033690">
    <property type="entry name" value="Adenylat_kinase_CS"/>
</dbReference>
<accession>A0A1P8UJV8</accession>
<evidence type="ECO:0000256" key="4">
    <source>
        <dbReference type="ARBA" id="ARBA00022777"/>
    </source>
</evidence>
<dbReference type="GO" id="GO:0005737">
    <property type="term" value="C:cytoplasm"/>
    <property type="evidence" value="ECO:0007669"/>
    <property type="project" value="UniProtKB-SubCell"/>
</dbReference>
<feature type="region of interest" description="LID" evidence="5">
    <location>
        <begin position="126"/>
        <end position="163"/>
    </location>
</feature>
<dbReference type="NCBIfam" id="TIGR01351">
    <property type="entry name" value="adk"/>
    <property type="match status" value="1"/>
</dbReference>
<feature type="binding site" evidence="5">
    <location>
        <position position="171"/>
    </location>
    <ligand>
        <name>AMP</name>
        <dbReference type="ChEBI" id="CHEBI:456215"/>
    </ligand>
</feature>
<evidence type="ECO:0000256" key="6">
    <source>
        <dbReference type="RuleBase" id="RU003330"/>
    </source>
</evidence>
<reference evidence="9 10" key="1">
    <citation type="submission" date="2017-01" db="EMBL/GenBank/DDBJ databases">
        <title>Draft sequence of Acidihalobacter ferrooxidans strain DSM 14175 (strain V8).</title>
        <authorList>
            <person name="Khaleque H.N."/>
            <person name="Ramsay J.P."/>
            <person name="Murphy R.J.T."/>
            <person name="Kaksonen A.H."/>
            <person name="Boxall N.J."/>
            <person name="Watkin E.L.J."/>
        </authorList>
    </citation>
    <scope>NUCLEOTIDE SEQUENCE [LARGE SCALE GENOMIC DNA]</scope>
    <source>
        <strain evidence="9 10">V8</strain>
    </source>
</reference>
<feature type="binding site" evidence="5">
    <location>
        <position position="36"/>
    </location>
    <ligand>
        <name>AMP</name>
        <dbReference type="ChEBI" id="CHEBI:456215"/>
    </ligand>
</feature>
<dbReference type="NCBIfam" id="NF011100">
    <property type="entry name" value="PRK14527.1"/>
    <property type="match status" value="1"/>
</dbReference>
<protein>
    <recommendedName>
        <fullName evidence="5 7">Adenylate kinase</fullName>
        <shortName evidence="5">AK</shortName>
        <ecNumber evidence="5 7">2.7.4.3</ecNumber>
    </recommendedName>
    <alternativeName>
        <fullName evidence="5">ATP-AMP transphosphorylase</fullName>
    </alternativeName>
    <alternativeName>
        <fullName evidence="5">ATP:AMP phosphotransferase</fullName>
    </alternativeName>
    <alternativeName>
        <fullName evidence="5">Adenylate monophosphate kinase</fullName>
    </alternativeName>
</protein>
<evidence type="ECO:0000313" key="10">
    <source>
        <dbReference type="Proteomes" id="UP000243807"/>
    </source>
</evidence>
<feature type="binding site" evidence="5">
    <location>
        <begin position="85"/>
        <end position="88"/>
    </location>
    <ligand>
        <name>AMP</name>
        <dbReference type="ChEBI" id="CHEBI:456215"/>
    </ligand>
</feature>
<feature type="binding site" evidence="5">
    <location>
        <position position="127"/>
    </location>
    <ligand>
        <name>ATP</name>
        <dbReference type="ChEBI" id="CHEBI:30616"/>
    </ligand>
</feature>
<keyword evidence="1 5" id="KW-0808">Transferase</keyword>
<dbReference type="EMBL" id="CP019434">
    <property type="protein sequence ID" value="APZ44120.1"/>
    <property type="molecule type" value="Genomic_DNA"/>
</dbReference>
<feature type="region of interest" description="NMP" evidence="5">
    <location>
        <begin position="30"/>
        <end position="59"/>
    </location>
</feature>
<feature type="binding site" evidence="5">
    <location>
        <position position="150"/>
    </location>
    <ligand>
        <name>Zn(2+)</name>
        <dbReference type="ChEBI" id="CHEBI:29105"/>
        <note>structural</note>
    </ligand>
</feature>
<dbReference type="RefSeq" id="WP_076837743.1">
    <property type="nucleotide sequence ID" value="NZ_CP019434.1"/>
</dbReference>
<feature type="binding site" evidence="5">
    <location>
        <begin position="10"/>
        <end position="15"/>
    </location>
    <ligand>
        <name>ATP</name>
        <dbReference type="ChEBI" id="CHEBI:30616"/>
    </ligand>
</feature>
<feature type="binding site" evidence="5">
    <location>
        <position position="199"/>
    </location>
    <ligand>
        <name>ATP</name>
        <dbReference type="ChEBI" id="CHEBI:30616"/>
    </ligand>
</feature>
<evidence type="ECO:0000256" key="5">
    <source>
        <dbReference type="HAMAP-Rule" id="MF_00235"/>
    </source>
</evidence>
<organism evidence="9 10">
    <name type="scientific">Acidihalobacter ferrooxydans</name>
    <dbReference type="NCBI Taxonomy" id="1765967"/>
    <lineage>
        <taxon>Bacteria</taxon>
        <taxon>Pseudomonadati</taxon>
        <taxon>Pseudomonadota</taxon>
        <taxon>Gammaproteobacteria</taxon>
        <taxon>Chromatiales</taxon>
        <taxon>Ectothiorhodospiraceae</taxon>
        <taxon>Acidihalobacter</taxon>
    </lineage>
</organism>
<keyword evidence="2 5" id="KW-0545">Nucleotide biosynthesis</keyword>
<feature type="binding site" evidence="5">
    <location>
        <position position="133"/>
    </location>
    <ligand>
        <name>Zn(2+)</name>
        <dbReference type="ChEBI" id="CHEBI:29105"/>
        <note>structural</note>
    </ligand>
</feature>
<evidence type="ECO:0000256" key="2">
    <source>
        <dbReference type="ARBA" id="ARBA00022727"/>
    </source>
</evidence>
<keyword evidence="5" id="KW-0479">Metal-binding</keyword>
<comment type="catalytic activity">
    <reaction evidence="5 7">
        <text>AMP + ATP = 2 ADP</text>
        <dbReference type="Rhea" id="RHEA:12973"/>
        <dbReference type="ChEBI" id="CHEBI:30616"/>
        <dbReference type="ChEBI" id="CHEBI:456215"/>
        <dbReference type="ChEBI" id="CHEBI:456216"/>
        <dbReference type="EC" id="2.7.4.3"/>
    </reaction>
</comment>
<feature type="binding site" evidence="5">
    <location>
        <position position="31"/>
    </location>
    <ligand>
        <name>AMP</name>
        <dbReference type="ChEBI" id="CHEBI:456215"/>
    </ligand>
</feature>
<dbReference type="SUPFAM" id="SSF52540">
    <property type="entry name" value="P-loop containing nucleoside triphosphate hydrolases"/>
    <property type="match status" value="1"/>
</dbReference>
<comment type="subcellular location">
    <subcellularLocation>
        <location evidence="5 7">Cytoplasm</location>
    </subcellularLocation>
</comment>
<feature type="binding site" evidence="5">
    <location>
        <begin position="136"/>
        <end position="137"/>
    </location>
    <ligand>
        <name>ATP</name>
        <dbReference type="ChEBI" id="CHEBI:30616"/>
    </ligand>
</feature>
<comment type="subunit">
    <text evidence="5 7">Monomer.</text>
</comment>
<feature type="binding site" evidence="5">
    <location>
        <position position="153"/>
    </location>
    <ligand>
        <name>Zn(2+)</name>
        <dbReference type="ChEBI" id="CHEBI:29105"/>
        <note>structural</note>
    </ligand>
</feature>
<keyword evidence="3 5" id="KW-0547">Nucleotide-binding</keyword>
<dbReference type="GO" id="GO:0004017">
    <property type="term" value="F:AMP kinase activity"/>
    <property type="evidence" value="ECO:0007669"/>
    <property type="project" value="UniProtKB-UniRule"/>
</dbReference>
<dbReference type="NCBIfam" id="NF001381">
    <property type="entry name" value="PRK00279.1-3"/>
    <property type="match status" value="1"/>
</dbReference>
<dbReference type="OrthoDB" id="9805030at2"/>
<keyword evidence="5 7" id="KW-0067">ATP-binding</keyword>
<dbReference type="KEGG" id="afy:BW247_14310"/>
<dbReference type="InterPro" id="IPR000850">
    <property type="entry name" value="Adenylat/UMP-CMP_kin"/>
</dbReference>
<feature type="binding site" evidence="5">
    <location>
        <begin position="57"/>
        <end position="59"/>
    </location>
    <ligand>
        <name>AMP</name>
        <dbReference type="ChEBI" id="CHEBI:456215"/>
    </ligand>
</feature>
<evidence type="ECO:0000256" key="1">
    <source>
        <dbReference type="ARBA" id="ARBA00022679"/>
    </source>
</evidence>
<dbReference type="GO" id="GO:0044209">
    <property type="term" value="P:AMP salvage"/>
    <property type="evidence" value="ECO:0007669"/>
    <property type="project" value="UniProtKB-UniRule"/>
</dbReference>
<feature type="binding site" evidence="5">
    <location>
        <position position="92"/>
    </location>
    <ligand>
        <name>AMP</name>
        <dbReference type="ChEBI" id="CHEBI:456215"/>
    </ligand>
</feature>
<keyword evidence="5" id="KW-0963">Cytoplasm</keyword>
<dbReference type="GO" id="GO:0005524">
    <property type="term" value="F:ATP binding"/>
    <property type="evidence" value="ECO:0007669"/>
    <property type="project" value="UniProtKB-UniRule"/>
</dbReference>
<dbReference type="STRING" id="1765967.BW247_14310"/>
<evidence type="ECO:0000256" key="3">
    <source>
        <dbReference type="ARBA" id="ARBA00022741"/>
    </source>
</evidence>
<comment type="pathway">
    <text evidence="5">Purine metabolism; AMP biosynthesis via salvage pathway; AMP from ADP: step 1/1.</text>
</comment>
<dbReference type="EC" id="2.7.4.3" evidence="5 7"/>
<dbReference type="Pfam" id="PF00406">
    <property type="entry name" value="ADK"/>
    <property type="match status" value="1"/>
</dbReference>
<dbReference type="Gene3D" id="3.40.50.300">
    <property type="entry name" value="P-loop containing nucleotide triphosphate hydrolases"/>
    <property type="match status" value="1"/>
</dbReference>
<dbReference type="Pfam" id="PF05191">
    <property type="entry name" value="ADK_lid"/>
    <property type="match status" value="1"/>
</dbReference>
<dbReference type="AlphaFoldDB" id="A0A1P8UJV8"/>
<dbReference type="InterPro" id="IPR006259">
    <property type="entry name" value="Adenyl_kin_sub"/>
</dbReference>
<comment type="function">
    <text evidence="5">Catalyzes the reversible transfer of the terminal phosphate group between ATP and AMP. Plays an important role in cellular energy homeostasis and in adenine nucleotide metabolism.</text>
</comment>
<dbReference type="InterPro" id="IPR027417">
    <property type="entry name" value="P-loop_NTPase"/>
</dbReference>
<gene>
    <name evidence="5" type="primary">adk</name>
    <name evidence="9" type="ORF">BW247_14310</name>
</gene>
<evidence type="ECO:0000259" key="8">
    <source>
        <dbReference type="Pfam" id="PF05191"/>
    </source>
</evidence>
<feature type="binding site" evidence="5">
    <location>
        <position position="160"/>
    </location>
    <ligand>
        <name>AMP</name>
        <dbReference type="ChEBI" id="CHEBI:456215"/>
    </ligand>
</feature>